<comment type="similarity">
    <text evidence="4">Belongs to the arginase family.</text>
</comment>
<dbReference type="GO" id="GO:0030145">
    <property type="term" value="F:manganese ion binding"/>
    <property type="evidence" value="ECO:0007669"/>
    <property type="project" value="TreeGrafter"/>
</dbReference>
<dbReference type="Proteomes" id="UP000623608">
    <property type="component" value="Unassembled WGS sequence"/>
</dbReference>
<dbReference type="PROSITE" id="PS51409">
    <property type="entry name" value="ARGINASE_2"/>
    <property type="match status" value="1"/>
</dbReference>
<dbReference type="SUPFAM" id="SSF52768">
    <property type="entry name" value="Arginase/deacetylase"/>
    <property type="match status" value="1"/>
</dbReference>
<dbReference type="Pfam" id="PF00491">
    <property type="entry name" value="Arginase"/>
    <property type="match status" value="1"/>
</dbReference>
<dbReference type="CDD" id="cd09999">
    <property type="entry name" value="Arginase-like_1"/>
    <property type="match status" value="1"/>
</dbReference>
<dbReference type="Gene3D" id="3.40.800.10">
    <property type="entry name" value="Ureohydrolase domain"/>
    <property type="match status" value="1"/>
</dbReference>
<dbReference type="PIRSF" id="PIRSF036979">
    <property type="entry name" value="Arginase"/>
    <property type="match status" value="1"/>
</dbReference>
<organism evidence="5 6">
    <name type="scientific">Paractinoplanes tereljensis</name>
    <dbReference type="NCBI Taxonomy" id="571912"/>
    <lineage>
        <taxon>Bacteria</taxon>
        <taxon>Bacillati</taxon>
        <taxon>Actinomycetota</taxon>
        <taxon>Actinomycetes</taxon>
        <taxon>Micromonosporales</taxon>
        <taxon>Micromonosporaceae</taxon>
        <taxon>Paractinoplanes</taxon>
    </lineage>
</organism>
<reference evidence="5" key="1">
    <citation type="submission" date="2021-01" db="EMBL/GenBank/DDBJ databases">
        <title>Whole genome shotgun sequence of Actinoplanes tereljensis NBRC 105297.</title>
        <authorList>
            <person name="Komaki H."/>
            <person name="Tamura T."/>
        </authorList>
    </citation>
    <scope>NUCLEOTIDE SEQUENCE</scope>
    <source>
        <strain evidence="5">NBRC 105297</strain>
    </source>
</reference>
<sequence>MDGRNWFLLGAPWDCSGTGRGEADAPAALRTAGLSRRVDVDLGDAATVISDSRRDEQTGVRALPGTVAAAQALAAALGAGTRAHPERRPLVIGGDCSLLLGVFAHLRQAIGQVGLWLVDGHPDYLDAHASDTGETADLELAVLTGAGPAALTGLAQALPMVEASHVALIGHRTSGLDPASAAELAGLPREVLEIGAPEVIRDPHTAGSQATAWAERLRMPMWLHLDVDVLDPSSLPAVTYPQPGGPDLDQLAALLTPLATAPDLLGVSIADFRPDLDPEGHFAAALIRLLDRAL</sequence>
<evidence type="ECO:0000313" key="5">
    <source>
        <dbReference type="EMBL" id="GIF22490.1"/>
    </source>
</evidence>
<dbReference type="RefSeq" id="WP_203810011.1">
    <property type="nucleotide sequence ID" value="NZ_BOMY01000034.1"/>
</dbReference>
<dbReference type="PANTHER" id="PTHR43782:SF3">
    <property type="entry name" value="ARGINASE"/>
    <property type="match status" value="1"/>
</dbReference>
<evidence type="ECO:0000256" key="3">
    <source>
        <dbReference type="ARBA" id="ARBA00023211"/>
    </source>
</evidence>
<keyword evidence="2" id="KW-0378">Hydrolase</keyword>
<gene>
    <name evidence="5" type="ORF">Ate02nite_52200</name>
</gene>
<proteinExistence type="inferred from homology"/>
<evidence type="ECO:0000256" key="2">
    <source>
        <dbReference type="ARBA" id="ARBA00022801"/>
    </source>
</evidence>
<keyword evidence="3" id="KW-0464">Manganese</keyword>
<dbReference type="InterPro" id="IPR023696">
    <property type="entry name" value="Ureohydrolase_dom_sf"/>
</dbReference>
<dbReference type="EMBL" id="BOMY01000034">
    <property type="protein sequence ID" value="GIF22490.1"/>
    <property type="molecule type" value="Genomic_DNA"/>
</dbReference>
<protein>
    <submittedName>
        <fullName evidence="5">Arginase</fullName>
    </submittedName>
</protein>
<keyword evidence="6" id="KW-1185">Reference proteome</keyword>
<name>A0A919TVM9_9ACTN</name>
<dbReference type="PRINTS" id="PR00116">
    <property type="entry name" value="ARGINASE"/>
</dbReference>
<dbReference type="PANTHER" id="PTHR43782">
    <property type="entry name" value="ARGINASE"/>
    <property type="match status" value="1"/>
</dbReference>
<dbReference type="AlphaFoldDB" id="A0A919TVM9"/>
<dbReference type="InterPro" id="IPR006035">
    <property type="entry name" value="Ureohydrolase"/>
</dbReference>
<evidence type="ECO:0000256" key="4">
    <source>
        <dbReference type="PROSITE-ProRule" id="PRU00742"/>
    </source>
</evidence>
<comment type="caution">
    <text evidence="5">The sequence shown here is derived from an EMBL/GenBank/DDBJ whole genome shotgun (WGS) entry which is preliminary data.</text>
</comment>
<accession>A0A919TVM9</accession>
<evidence type="ECO:0000256" key="1">
    <source>
        <dbReference type="ARBA" id="ARBA00022723"/>
    </source>
</evidence>
<keyword evidence="1" id="KW-0479">Metal-binding</keyword>
<dbReference type="GO" id="GO:0004053">
    <property type="term" value="F:arginase activity"/>
    <property type="evidence" value="ECO:0007669"/>
    <property type="project" value="TreeGrafter"/>
</dbReference>
<dbReference type="GO" id="GO:0005737">
    <property type="term" value="C:cytoplasm"/>
    <property type="evidence" value="ECO:0007669"/>
    <property type="project" value="TreeGrafter"/>
</dbReference>
<evidence type="ECO:0000313" key="6">
    <source>
        <dbReference type="Proteomes" id="UP000623608"/>
    </source>
</evidence>